<accession>A0AC58T2U7</accession>
<sequence length="163" mass="17997">MKVLSEAYVPADITSGKMKNMMGQVLDTHKITFHKVELPPEGVSHNKALHINGQYEDKFIARVLIDGGSSLNICPLTTLKRLGIGIPDIRLGSMNVKAFNGSQRATIGKINLDLKIGPTIFDAEFQVLEISATYNLLLGRPWIYIAGAIASTLHRAVKFEWNH</sequence>
<gene>
    <name evidence="2" type="primary">LOC142171748</name>
</gene>
<name>A0AC58T2U7_TOBAC</name>
<evidence type="ECO:0000313" key="2">
    <source>
        <dbReference type="RefSeq" id="XP_075091546.1"/>
    </source>
</evidence>
<proteinExistence type="predicted"/>
<reference evidence="1" key="1">
    <citation type="journal article" date="2014" name="Nat. Commun.">
        <title>The tobacco genome sequence and its comparison with those of tomato and potato.</title>
        <authorList>
            <person name="Sierro N."/>
            <person name="Battey J.N."/>
            <person name="Ouadi S."/>
            <person name="Bakaher N."/>
            <person name="Bovet L."/>
            <person name="Willig A."/>
            <person name="Goepfert S."/>
            <person name="Peitsch M.C."/>
            <person name="Ivanov N.V."/>
        </authorList>
    </citation>
    <scope>NUCLEOTIDE SEQUENCE [LARGE SCALE GENOMIC DNA]</scope>
</reference>
<organism evidence="1 2">
    <name type="scientific">Nicotiana tabacum</name>
    <name type="common">Common tobacco</name>
    <dbReference type="NCBI Taxonomy" id="4097"/>
    <lineage>
        <taxon>Eukaryota</taxon>
        <taxon>Viridiplantae</taxon>
        <taxon>Streptophyta</taxon>
        <taxon>Embryophyta</taxon>
        <taxon>Tracheophyta</taxon>
        <taxon>Spermatophyta</taxon>
        <taxon>Magnoliopsida</taxon>
        <taxon>eudicotyledons</taxon>
        <taxon>Gunneridae</taxon>
        <taxon>Pentapetalae</taxon>
        <taxon>asterids</taxon>
        <taxon>lamiids</taxon>
        <taxon>Solanales</taxon>
        <taxon>Solanaceae</taxon>
        <taxon>Nicotianoideae</taxon>
        <taxon>Nicotianeae</taxon>
        <taxon>Nicotiana</taxon>
    </lineage>
</organism>
<dbReference type="RefSeq" id="XP_075091546.1">
    <property type="nucleotide sequence ID" value="XM_075235445.1"/>
</dbReference>
<dbReference type="Proteomes" id="UP000790787">
    <property type="component" value="Chromosome 17"/>
</dbReference>
<protein>
    <submittedName>
        <fullName evidence="2">Uncharacterized protein LOC142171748</fullName>
    </submittedName>
</protein>
<keyword evidence="1" id="KW-1185">Reference proteome</keyword>
<reference evidence="2" key="2">
    <citation type="submission" date="2025-08" db="UniProtKB">
        <authorList>
            <consortium name="RefSeq"/>
        </authorList>
    </citation>
    <scope>IDENTIFICATION</scope>
    <source>
        <tissue evidence="2">Leaf</tissue>
    </source>
</reference>
<evidence type="ECO:0000313" key="1">
    <source>
        <dbReference type="Proteomes" id="UP000790787"/>
    </source>
</evidence>